<feature type="transmembrane region" description="Helical" evidence="7">
    <location>
        <begin position="85"/>
        <end position="104"/>
    </location>
</feature>
<comment type="subcellular location">
    <subcellularLocation>
        <location evidence="7">Cell membrane</location>
        <topology evidence="7">Multi-pass membrane protein</topology>
    </subcellularLocation>
</comment>
<comment type="pathway">
    <text evidence="7">Protein modification; lipoprotein biosynthesis (diacylglyceryl transfer).</text>
</comment>
<feature type="transmembrane region" description="Helical" evidence="7">
    <location>
        <begin position="285"/>
        <end position="302"/>
    </location>
</feature>
<dbReference type="PANTHER" id="PTHR30589">
    <property type="entry name" value="PROLIPOPROTEIN DIACYLGLYCERYL TRANSFERASE"/>
    <property type="match status" value="1"/>
</dbReference>
<feature type="transmembrane region" description="Helical" evidence="7">
    <location>
        <begin position="25"/>
        <end position="47"/>
    </location>
</feature>
<keyword evidence="9" id="KW-1185">Reference proteome</keyword>
<feature type="binding site" evidence="7">
    <location>
        <position position="208"/>
    </location>
    <ligand>
        <name>a 1,2-diacyl-sn-glycero-3-phospho-(1'-sn-glycerol)</name>
        <dbReference type="ChEBI" id="CHEBI:64716"/>
    </ligand>
</feature>
<keyword evidence="5 7" id="KW-1133">Transmembrane helix</keyword>
<organism evidence="8 9">
    <name type="scientific">Maioricimonas rarisocia</name>
    <dbReference type="NCBI Taxonomy" id="2528026"/>
    <lineage>
        <taxon>Bacteria</taxon>
        <taxon>Pseudomonadati</taxon>
        <taxon>Planctomycetota</taxon>
        <taxon>Planctomycetia</taxon>
        <taxon>Planctomycetales</taxon>
        <taxon>Planctomycetaceae</taxon>
        <taxon>Maioricimonas</taxon>
    </lineage>
</organism>
<evidence type="ECO:0000313" key="8">
    <source>
        <dbReference type="EMBL" id="QDU39358.1"/>
    </source>
</evidence>
<protein>
    <recommendedName>
        <fullName evidence="7">Phosphatidylglycerol--prolipoprotein diacylglyceryl transferase</fullName>
        <ecNumber evidence="7">2.5.1.145</ecNumber>
    </recommendedName>
</protein>
<sequence length="355" mass="38723">MRQTLIRIFLDQPWALWKTDPQSGISGPGIAVLWLIGGLLWFGFRFVRNRFSLPEGERSGLLVWAVGLVVTSLVGQFVNASSFPIFGYGFMLLIGFLCAVWFAYRRADANGIDRETILDAGFWILVSGVVGGRLFYLLQYGHHVFAGKSGGELLRAAIDLRQGGLVLVGGMVGGAIGYFTFCYLRKLSPLRLADVLTPSVFIGIAFGRLGCLMNGCCYGDACTLPWAITFPAGSVPFNSLAERGFLDPQAIATYPVHPTQVYSAINGFVLAFVTAMYFPRRRHDGDVFALACILYPISRFLIEFLRNDEGSQLGTGLTISQLYSLCIFLAGLALALTLSLRGATARRNVSELPSA</sequence>
<dbReference type="GO" id="GO:0005886">
    <property type="term" value="C:plasma membrane"/>
    <property type="evidence" value="ECO:0007669"/>
    <property type="project" value="UniProtKB-SubCell"/>
</dbReference>
<dbReference type="UniPathway" id="UPA00664"/>
<gene>
    <name evidence="7 8" type="primary">lgt</name>
    <name evidence="8" type="ORF">Mal4_37000</name>
</gene>
<comment type="similarity">
    <text evidence="1 7">Belongs to the Lgt family.</text>
</comment>
<dbReference type="KEGG" id="mri:Mal4_37000"/>
<evidence type="ECO:0000256" key="5">
    <source>
        <dbReference type="ARBA" id="ARBA00022989"/>
    </source>
</evidence>
<feature type="transmembrane region" description="Helical" evidence="7">
    <location>
        <begin position="59"/>
        <end position="79"/>
    </location>
</feature>
<reference evidence="8 9" key="1">
    <citation type="submission" date="2019-02" db="EMBL/GenBank/DDBJ databases">
        <title>Deep-cultivation of Planctomycetes and their phenomic and genomic characterization uncovers novel biology.</title>
        <authorList>
            <person name="Wiegand S."/>
            <person name="Jogler M."/>
            <person name="Boedeker C."/>
            <person name="Pinto D."/>
            <person name="Vollmers J."/>
            <person name="Rivas-Marin E."/>
            <person name="Kohn T."/>
            <person name="Peeters S.H."/>
            <person name="Heuer A."/>
            <person name="Rast P."/>
            <person name="Oberbeckmann S."/>
            <person name="Bunk B."/>
            <person name="Jeske O."/>
            <person name="Meyerdierks A."/>
            <person name="Storesund J.E."/>
            <person name="Kallscheuer N."/>
            <person name="Luecker S."/>
            <person name="Lage O.M."/>
            <person name="Pohl T."/>
            <person name="Merkel B.J."/>
            <person name="Hornburger P."/>
            <person name="Mueller R.-W."/>
            <person name="Bruemmer F."/>
            <person name="Labrenz M."/>
            <person name="Spormann A.M."/>
            <person name="Op den Camp H."/>
            <person name="Overmann J."/>
            <person name="Amann R."/>
            <person name="Jetten M.S.M."/>
            <person name="Mascher T."/>
            <person name="Medema M.H."/>
            <person name="Devos D.P."/>
            <person name="Kaster A.-K."/>
            <person name="Ovreas L."/>
            <person name="Rohde M."/>
            <person name="Galperin M.Y."/>
            <person name="Jogler C."/>
        </authorList>
    </citation>
    <scope>NUCLEOTIDE SEQUENCE [LARGE SCALE GENOMIC DNA]</scope>
    <source>
        <strain evidence="8 9">Mal4</strain>
    </source>
</reference>
<dbReference type="OrthoDB" id="871140at2"/>
<dbReference type="GO" id="GO:0008961">
    <property type="term" value="F:phosphatidylglycerol-prolipoprotein diacylglyceryl transferase activity"/>
    <property type="evidence" value="ECO:0007669"/>
    <property type="project" value="UniProtKB-UniRule"/>
</dbReference>
<evidence type="ECO:0000256" key="2">
    <source>
        <dbReference type="ARBA" id="ARBA00022475"/>
    </source>
</evidence>
<keyword evidence="4 7" id="KW-0812">Transmembrane</keyword>
<evidence type="ECO:0000256" key="4">
    <source>
        <dbReference type="ARBA" id="ARBA00022692"/>
    </source>
</evidence>
<dbReference type="RefSeq" id="WP_145370548.1">
    <property type="nucleotide sequence ID" value="NZ_CP036275.1"/>
</dbReference>
<keyword evidence="8" id="KW-0449">Lipoprotein</keyword>
<dbReference type="PANTHER" id="PTHR30589:SF0">
    <property type="entry name" value="PHOSPHATIDYLGLYCEROL--PROLIPOPROTEIN DIACYLGLYCERYL TRANSFERASE"/>
    <property type="match status" value="1"/>
</dbReference>
<keyword evidence="3 7" id="KW-0808">Transferase</keyword>
<dbReference type="AlphaFoldDB" id="A0A517ZA49"/>
<name>A0A517ZA49_9PLAN</name>
<feature type="transmembrane region" description="Helical" evidence="7">
    <location>
        <begin position="261"/>
        <end position="278"/>
    </location>
</feature>
<dbReference type="InterPro" id="IPR001640">
    <property type="entry name" value="Lgt"/>
</dbReference>
<feature type="transmembrane region" description="Helical" evidence="7">
    <location>
        <begin position="116"/>
        <end position="138"/>
    </location>
</feature>
<evidence type="ECO:0000256" key="6">
    <source>
        <dbReference type="ARBA" id="ARBA00023136"/>
    </source>
</evidence>
<evidence type="ECO:0000313" key="9">
    <source>
        <dbReference type="Proteomes" id="UP000320496"/>
    </source>
</evidence>
<dbReference type="GO" id="GO:0042158">
    <property type="term" value="P:lipoprotein biosynthetic process"/>
    <property type="evidence" value="ECO:0007669"/>
    <property type="project" value="UniProtKB-UniRule"/>
</dbReference>
<dbReference type="EC" id="2.5.1.145" evidence="7"/>
<feature type="transmembrane region" description="Helical" evidence="7">
    <location>
        <begin position="163"/>
        <end position="184"/>
    </location>
</feature>
<evidence type="ECO:0000256" key="1">
    <source>
        <dbReference type="ARBA" id="ARBA00007150"/>
    </source>
</evidence>
<evidence type="ECO:0000256" key="7">
    <source>
        <dbReference type="HAMAP-Rule" id="MF_01147"/>
    </source>
</evidence>
<dbReference type="EMBL" id="CP036275">
    <property type="protein sequence ID" value="QDU39358.1"/>
    <property type="molecule type" value="Genomic_DNA"/>
</dbReference>
<proteinExistence type="inferred from homology"/>
<evidence type="ECO:0000256" key="3">
    <source>
        <dbReference type="ARBA" id="ARBA00022679"/>
    </source>
</evidence>
<keyword evidence="6 7" id="KW-0472">Membrane</keyword>
<comment type="catalytic activity">
    <reaction evidence="7">
        <text>L-cysteinyl-[prolipoprotein] + a 1,2-diacyl-sn-glycero-3-phospho-(1'-sn-glycerol) = an S-1,2-diacyl-sn-glyceryl-L-cysteinyl-[prolipoprotein] + sn-glycerol 1-phosphate + H(+)</text>
        <dbReference type="Rhea" id="RHEA:56712"/>
        <dbReference type="Rhea" id="RHEA-COMP:14679"/>
        <dbReference type="Rhea" id="RHEA-COMP:14680"/>
        <dbReference type="ChEBI" id="CHEBI:15378"/>
        <dbReference type="ChEBI" id="CHEBI:29950"/>
        <dbReference type="ChEBI" id="CHEBI:57685"/>
        <dbReference type="ChEBI" id="CHEBI:64716"/>
        <dbReference type="ChEBI" id="CHEBI:140658"/>
        <dbReference type="EC" id="2.5.1.145"/>
    </reaction>
</comment>
<feature type="transmembrane region" description="Helical" evidence="7">
    <location>
        <begin position="322"/>
        <end position="340"/>
    </location>
</feature>
<accession>A0A517ZA49</accession>
<dbReference type="Pfam" id="PF01790">
    <property type="entry name" value="LGT"/>
    <property type="match status" value="1"/>
</dbReference>
<comment type="function">
    <text evidence="7">Catalyzes the transfer of the diacylglyceryl group from phosphatidylglycerol to the sulfhydryl group of the N-terminal cysteine of a prolipoprotein, the first step in the formation of mature lipoproteins.</text>
</comment>
<keyword evidence="2 7" id="KW-1003">Cell membrane</keyword>
<keyword evidence="8" id="KW-0328">Glycosyltransferase</keyword>
<dbReference type="NCBIfam" id="TIGR00544">
    <property type="entry name" value="lgt"/>
    <property type="match status" value="1"/>
</dbReference>
<dbReference type="Proteomes" id="UP000320496">
    <property type="component" value="Chromosome"/>
</dbReference>
<dbReference type="HAMAP" id="MF_01147">
    <property type="entry name" value="Lgt"/>
    <property type="match status" value="1"/>
</dbReference>